<evidence type="ECO:0000256" key="1">
    <source>
        <dbReference type="SAM" id="MobiDB-lite"/>
    </source>
</evidence>
<sequence length="144" mass="16049">MHLLHARISIHDQVRDTHETLSPLPKANAMILNAKRDAPASTDNLRVIDAASGRRKGRHASWVDEPVPESFRQEASRADGPNDGERPVEEAEAEEQPGAPRTPSHEFKRTAVITYQMLFDWLKLGLEPLSQSNNIWSGSDGFMA</sequence>
<dbReference type="Proteomes" id="UP000310158">
    <property type="component" value="Unassembled WGS sequence"/>
</dbReference>
<protein>
    <submittedName>
        <fullName evidence="2">Uncharacterized protein</fullName>
    </submittedName>
</protein>
<keyword evidence="3" id="KW-1185">Reference proteome</keyword>
<reference evidence="2 3" key="1">
    <citation type="submission" date="2019-02" db="EMBL/GenBank/DDBJ databases">
        <title>Genome sequencing of the rare red list fungi Bondarzewia mesenterica.</title>
        <authorList>
            <person name="Buettner E."/>
            <person name="Kellner H."/>
        </authorList>
    </citation>
    <scope>NUCLEOTIDE SEQUENCE [LARGE SCALE GENOMIC DNA]</scope>
    <source>
        <strain evidence="2 3">DSM 108281</strain>
    </source>
</reference>
<comment type="caution">
    <text evidence="2">The sequence shown here is derived from an EMBL/GenBank/DDBJ whole genome shotgun (WGS) entry which is preliminary data.</text>
</comment>
<evidence type="ECO:0000313" key="2">
    <source>
        <dbReference type="EMBL" id="THH17773.1"/>
    </source>
</evidence>
<feature type="region of interest" description="Disordered" evidence="1">
    <location>
        <begin position="52"/>
        <end position="106"/>
    </location>
</feature>
<gene>
    <name evidence="2" type="ORF">EW146_g3088</name>
</gene>
<proteinExistence type="predicted"/>
<organism evidence="2 3">
    <name type="scientific">Bondarzewia mesenterica</name>
    <dbReference type="NCBI Taxonomy" id="1095465"/>
    <lineage>
        <taxon>Eukaryota</taxon>
        <taxon>Fungi</taxon>
        <taxon>Dikarya</taxon>
        <taxon>Basidiomycota</taxon>
        <taxon>Agaricomycotina</taxon>
        <taxon>Agaricomycetes</taxon>
        <taxon>Russulales</taxon>
        <taxon>Bondarzewiaceae</taxon>
        <taxon>Bondarzewia</taxon>
    </lineage>
</organism>
<evidence type="ECO:0000313" key="3">
    <source>
        <dbReference type="Proteomes" id="UP000310158"/>
    </source>
</evidence>
<accession>A0A4V3XFJ4</accession>
<dbReference type="AlphaFoldDB" id="A0A4V3XFJ4"/>
<name>A0A4V3XFJ4_9AGAM</name>
<dbReference type="EMBL" id="SGPL01000097">
    <property type="protein sequence ID" value="THH17773.1"/>
    <property type="molecule type" value="Genomic_DNA"/>
</dbReference>